<dbReference type="AlphaFoldDB" id="A0A8H5GW69"/>
<dbReference type="Proteomes" id="UP000518752">
    <property type="component" value="Unassembled WGS sequence"/>
</dbReference>
<accession>A0A8H5GW69</accession>
<evidence type="ECO:0000313" key="1">
    <source>
        <dbReference type="EMBL" id="KAF5372436.1"/>
    </source>
</evidence>
<protein>
    <submittedName>
        <fullName evidence="1">Uncharacterized protein</fullName>
    </submittedName>
</protein>
<comment type="caution">
    <text evidence="1">The sequence shown here is derived from an EMBL/GenBank/DDBJ whole genome shotgun (WGS) entry which is preliminary data.</text>
</comment>
<organism evidence="1 2">
    <name type="scientific">Collybiopsis confluens</name>
    <dbReference type="NCBI Taxonomy" id="2823264"/>
    <lineage>
        <taxon>Eukaryota</taxon>
        <taxon>Fungi</taxon>
        <taxon>Dikarya</taxon>
        <taxon>Basidiomycota</taxon>
        <taxon>Agaricomycotina</taxon>
        <taxon>Agaricomycetes</taxon>
        <taxon>Agaricomycetidae</taxon>
        <taxon>Agaricales</taxon>
        <taxon>Marasmiineae</taxon>
        <taxon>Omphalotaceae</taxon>
        <taxon>Collybiopsis</taxon>
    </lineage>
</organism>
<proteinExistence type="predicted"/>
<gene>
    <name evidence="1" type="ORF">D9757_009923</name>
</gene>
<sequence>MSSSKLGNSSRVTDADAPTSFIIGFLYAAAVSSVDDEAFCTPVLITVPVLVTEYHRPNSPTFQL</sequence>
<keyword evidence="2" id="KW-1185">Reference proteome</keyword>
<reference evidence="1 2" key="1">
    <citation type="journal article" date="2020" name="ISME J.">
        <title>Uncovering the hidden diversity of litter-decomposition mechanisms in mushroom-forming fungi.</title>
        <authorList>
            <person name="Floudas D."/>
            <person name="Bentzer J."/>
            <person name="Ahren D."/>
            <person name="Johansson T."/>
            <person name="Persson P."/>
            <person name="Tunlid A."/>
        </authorList>
    </citation>
    <scope>NUCLEOTIDE SEQUENCE [LARGE SCALE GENOMIC DNA]</scope>
    <source>
        <strain evidence="1 2">CBS 406.79</strain>
    </source>
</reference>
<evidence type="ECO:0000313" key="2">
    <source>
        <dbReference type="Proteomes" id="UP000518752"/>
    </source>
</evidence>
<dbReference type="EMBL" id="JAACJN010000110">
    <property type="protein sequence ID" value="KAF5372436.1"/>
    <property type="molecule type" value="Genomic_DNA"/>
</dbReference>
<name>A0A8H5GW69_9AGAR</name>